<feature type="domain" description="Glycosyl transferase 64" evidence="4">
    <location>
        <begin position="98"/>
        <end position="346"/>
    </location>
</feature>
<evidence type="ECO:0000313" key="6">
    <source>
        <dbReference type="Proteomes" id="UP001634007"/>
    </source>
</evidence>
<dbReference type="Gene3D" id="3.90.550.10">
    <property type="entry name" value="Spore Coat Polysaccharide Biosynthesis Protein SpsA, Chain A"/>
    <property type="match status" value="1"/>
</dbReference>
<comment type="caution">
    <text evidence="5">The sequence shown here is derived from an EMBL/GenBank/DDBJ whole genome shotgun (WGS) entry which is preliminary data.</text>
</comment>
<evidence type="ECO:0000313" key="5">
    <source>
        <dbReference type="EMBL" id="KAL3714034.1"/>
    </source>
</evidence>
<dbReference type="GO" id="GO:0016740">
    <property type="term" value="F:transferase activity"/>
    <property type="evidence" value="ECO:0007669"/>
    <property type="project" value="UniProtKB-KW"/>
</dbReference>
<evidence type="ECO:0000256" key="3">
    <source>
        <dbReference type="ARBA" id="ARBA00023157"/>
    </source>
</evidence>
<organism evidence="5 6">
    <name type="scientific">Eucalyptus globulus</name>
    <name type="common">Tasmanian blue gum</name>
    <dbReference type="NCBI Taxonomy" id="34317"/>
    <lineage>
        <taxon>Eukaryota</taxon>
        <taxon>Viridiplantae</taxon>
        <taxon>Streptophyta</taxon>
        <taxon>Embryophyta</taxon>
        <taxon>Tracheophyta</taxon>
        <taxon>Spermatophyta</taxon>
        <taxon>Magnoliopsida</taxon>
        <taxon>eudicotyledons</taxon>
        <taxon>Gunneridae</taxon>
        <taxon>Pentapetalae</taxon>
        <taxon>rosids</taxon>
        <taxon>malvids</taxon>
        <taxon>Myrtales</taxon>
        <taxon>Myrtaceae</taxon>
        <taxon>Myrtoideae</taxon>
        <taxon>Eucalypteae</taxon>
        <taxon>Eucalyptus</taxon>
    </lineage>
</organism>
<dbReference type="SUPFAM" id="SSF53448">
    <property type="entry name" value="Nucleotide-diphospho-sugar transferases"/>
    <property type="match status" value="1"/>
</dbReference>
<keyword evidence="2" id="KW-0808">Transferase</keyword>
<keyword evidence="6" id="KW-1185">Reference proteome</keyword>
<comment type="similarity">
    <text evidence="1">Belongs to the glycosyltransferase 64 family.</text>
</comment>
<keyword evidence="3" id="KW-1015">Disulfide bond</keyword>
<name>A0ABD3IKZ6_EUCGL</name>
<dbReference type="AlphaFoldDB" id="A0ABD3IKZ6"/>
<sequence length="355" mass="39442">MSSASTLVRIREEEAGLCSPAKEKAAARGAFGSRWLLLLWRPRHPLCGGGGGGRPKVKLLACVFVLGLVLLVGSRLDSFMGWNFHQPSSVSSPSRGGYTVLINTWNRNNHLKQAVGHYASCTGTDAIRVIWSESDPPQEKLKSHLNEVVASKSHKHDFKLDIISGSTTISRFRPSGDIRTDAVFSVDHDVIIPCPTLDFAFTVWQSAPSTMVGFVPRAHSLKAEGNGIPYYKYEGWWSVWWKGTYSMVLAQAAFFHRKYLDMYTYIMPSTVHDYLTRERICEDVAMSLLIANASGSPPIWVKGKTYKIGASGTSGLEGHGDHRSRCLNELLSLYETVPLMHTNLKAVDARQGWLW</sequence>
<dbReference type="InterPro" id="IPR015338">
    <property type="entry name" value="GT64_dom"/>
</dbReference>
<dbReference type="Pfam" id="PF09258">
    <property type="entry name" value="Glyco_transf_64"/>
    <property type="match status" value="1"/>
</dbReference>
<dbReference type="PANTHER" id="PTHR48410">
    <property type="entry name" value="GLYCOSYLINOSITOL PHOSPHORYLCERAMIDE MANNOSYL TRANSFERASE 1"/>
    <property type="match status" value="1"/>
</dbReference>
<dbReference type="PANTHER" id="PTHR48410:SF1">
    <property type="entry name" value="GLYCOSYLINOSITOL PHOSPHORYLCERAMIDE MANNOSYL TRANSFERASE 1"/>
    <property type="match status" value="1"/>
</dbReference>
<gene>
    <name evidence="5" type="ORF">ACJRO7_006043</name>
</gene>
<dbReference type="EMBL" id="JBJKBG010000011">
    <property type="protein sequence ID" value="KAL3714034.1"/>
    <property type="molecule type" value="Genomic_DNA"/>
</dbReference>
<evidence type="ECO:0000259" key="4">
    <source>
        <dbReference type="Pfam" id="PF09258"/>
    </source>
</evidence>
<accession>A0ABD3IKZ6</accession>
<dbReference type="Proteomes" id="UP001634007">
    <property type="component" value="Unassembled WGS sequence"/>
</dbReference>
<proteinExistence type="inferred from homology"/>
<reference evidence="5 6" key="1">
    <citation type="submission" date="2024-11" db="EMBL/GenBank/DDBJ databases">
        <title>Chromosome-level genome assembly of Eucalyptus globulus Labill. provides insights into its genome evolution.</title>
        <authorList>
            <person name="Li X."/>
        </authorList>
    </citation>
    <scope>NUCLEOTIDE SEQUENCE [LARGE SCALE GENOMIC DNA]</scope>
    <source>
        <strain evidence="5">CL2024</strain>
        <tissue evidence="5">Fresh tender leaves</tissue>
    </source>
</reference>
<dbReference type="InterPro" id="IPR029044">
    <property type="entry name" value="Nucleotide-diphossugar_trans"/>
</dbReference>
<evidence type="ECO:0000256" key="1">
    <source>
        <dbReference type="ARBA" id="ARBA00008700"/>
    </source>
</evidence>
<evidence type="ECO:0000256" key="2">
    <source>
        <dbReference type="ARBA" id="ARBA00022679"/>
    </source>
</evidence>
<dbReference type="InterPro" id="IPR053318">
    <property type="entry name" value="GT64"/>
</dbReference>
<protein>
    <recommendedName>
        <fullName evidence="4">Glycosyl transferase 64 domain-containing protein</fullName>
    </recommendedName>
</protein>